<dbReference type="PANTHER" id="PTHR19303:SF74">
    <property type="entry name" value="POGO TRANSPOSABLE ELEMENT WITH KRAB DOMAIN"/>
    <property type="match status" value="1"/>
</dbReference>
<dbReference type="Pfam" id="PF03184">
    <property type="entry name" value="DDE_1"/>
    <property type="match status" value="1"/>
</dbReference>
<dbReference type="InterPro" id="IPR006600">
    <property type="entry name" value="HTH_CenpB_DNA-bd_dom"/>
</dbReference>
<evidence type="ECO:0000256" key="1">
    <source>
        <dbReference type="ARBA" id="ARBA00023125"/>
    </source>
</evidence>
<evidence type="ECO:0000313" key="3">
    <source>
        <dbReference type="EMBL" id="CAF4828048.1"/>
    </source>
</evidence>
<sequence>MEAAVEDVRLHKSPYKTAAKKFNVPRITLKYKVEGKHPIDRKMGPPAVLSRTEEKTIVDWIFEMARAGFPVTMKEVVFSVQRLLTELKRPNPFKDNCPGKSWMKGFMKRNPGISVRMSQNLTRSRAVISKEQILNWFKEVDTFLDHTQQKYVLQDPRRIFNTDETAFFLIRRVVVLAQKGDKTVYQQVNPDEKECLTVLITGSASGAIHPPTILFKYKIIPQEIAQNFLPEWGLGKTDSGWMTCEAFFEFIADIFHPWLKKESIPLPVILFVDGHASHLSLQVSQFCEKNGIILIALYPNATHLLQPMDVAVFRTLKEHWKKRVHEWRISNLEAPILKKKDFPKLLKEVIDTTLNATIFENGFRKYGLFPWHPEIVTVPLNNEHLHN</sequence>
<dbReference type="AlphaFoldDB" id="A0A821QW41"/>
<evidence type="ECO:0000313" key="4">
    <source>
        <dbReference type="Proteomes" id="UP000663880"/>
    </source>
</evidence>
<dbReference type="GO" id="GO:0005634">
    <property type="term" value="C:nucleus"/>
    <property type="evidence" value="ECO:0007669"/>
    <property type="project" value="TreeGrafter"/>
</dbReference>
<dbReference type="Gene3D" id="1.10.10.60">
    <property type="entry name" value="Homeodomain-like"/>
    <property type="match status" value="1"/>
</dbReference>
<organism evidence="3 4">
    <name type="scientific">Pieris macdunnoughi</name>
    <dbReference type="NCBI Taxonomy" id="345717"/>
    <lineage>
        <taxon>Eukaryota</taxon>
        <taxon>Metazoa</taxon>
        <taxon>Ecdysozoa</taxon>
        <taxon>Arthropoda</taxon>
        <taxon>Hexapoda</taxon>
        <taxon>Insecta</taxon>
        <taxon>Pterygota</taxon>
        <taxon>Neoptera</taxon>
        <taxon>Endopterygota</taxon>
        <taxon>Lepidoptera</taxon>
        <taxon>Glossata</taxon>
        <taxon>Ditrysia</taxon>
        <taxon>Papilionoidea</taxon>
        <taxon>Pieridae</taxon>
        <taxon>Pierinae</taxon>
        <taxon>Pieris</taxon>
    </lineage>
</organism>
<proteinExistence type="predicted"/>
<dbReference type="InterPro" id="IPR050863">
    <property type="entry name" value="CenT-Element_Derived"/>
</dbReference>
<dbReference type="PANTHER" id="PTHR19303">
    <property type="entry name" value="TRANSPOSON"/>
    <property type="match status" value="1"/>
</dbReference>
<comment type="caution">
    <text evidence="3">The sequence shown here is derived from an EMBL/GenBank/DDBJ whole genome shotgun (WGS) entry which is preliminary data.</text>
</comment>
<dbReference type="EMBL" id="CAJOBZ010000009">
    <property type="protein sequence ID" value="CAF4828048.1"/>
    <property type="molecule type" value="Genomic_DNA"/>
</dbReference>
<keyword evidence="4" id="KW-1185">Reference proteome</keyword>
<name>A0A821QW41_9NEOP</name>
<accession>A0A821QW41</accession>
<protein>
    <recommendedName>
        <fullName evidence="2">HTH CENPB-type domain-containing protein</fullName>
    </recommendedName>
</protein>
<reference evidence="3" key="1">
    <citation type="submission" date="2021-02" db="EMBL/GenBank/DDBJ databases">
        <authorList>
            <person name="Steward A R."/>
        </authorList>
    </citation>
    <scope>NUCLEOTIDE SEQUENCE</scope>
</reference>
<dbReference type="OrthoDB" id="71166at2759"/>
<evidence type="ECO:0000259" key="2">
    <source>
        <dbReference type="PROSITE" id="PS51253"/>
    </source>
</evidence>
<dbReference type="Gene3D" id="3.30.420.10">
    <property type="entry name" value="Ribonuclease H-like superfamily/Ribonuclease H"/>
    <property type="match status" value="1"/>
</dbReference>
<gene>
    <name evidence="3" type="ORF">PMACD_LOCUS5052</name>
</gene>
<feature type="domain" description="HTH CENPB-type" evidence="2">
    <location>
        <begin position="41"/>
        <end position="116"/>
    </location>
</feature>
<dbReference type="GO" id="GO:0003677">
    <property type="term" value="F:DNA binding"/>
    <property type="evidence" value="ECO:0007669"/>
    <property type="project" value="UniProtKB-KW"/>
</dbReference>
<dbReference type="Proteomes" id="UP000663880">
    <property type="component" value="Unassembled WGS sequence"/>
</dbReference>
<dbReference type="InterPro" id="IPR004875">
    <property type="entry name" value="DDE_SF_endonuclease_dom"/>
</dbReference>
<keyword evidence="1" id="KW-0238">DNA-binding</keyword>
<dbReference type="PROSITE" id="PS51253">
    <property type="entry name" value="HTH_CENPB"/>
    <property type="match status" value="1"/>
</dbReference>
<dbReference type="InterPro" id="IPR036397">
    <property type="entry name" value="RNaseH_sf"/>
</dbReference>